<dbReference type="AlphaFoldDB" id="U6LMI2"/>
<comment type="similarity">
    <text evidence="1">Belongs to the aldo/keto reductase family.</text>
</comment>
<evidence type="ECO:0000313" key="9">
    <source>
        <dbReference type="Proteomes" id="UP000030750"/>
    </source>
</evidence>
<feature type="site" description="Lowers pKa of active site Tyr" evidence="6">
    <location>
        <position position="85"/>
    </location>
</feature>
<dbReference type="InterPro" id="IPR020471">
    <property type="entry name" value="AKR"/>
</dbReference>
<evidence type="ECO:0000256" key="4">
    <source>
        <dbReference type="PIRSR" id="PIRSR000097-1"/>
    </source>
</evidence>
<dbReference type="PRINTS" id="PR00069">
    <property type="entry name" value="ALDKETRDTASE"/>
</dbReference>
<evidence type="ECO:0000256" key="3">
    <source>
        <dbReference type="ARBA" id="ARBA00023002"/>
    </source>
</evidence>
<feature type="domain" description="NADP-dependent oxidoreductase" evidence="7">
    <location>
        <begin position="29"/>
        <end position="282"/>
    </location>
</feature>
<dbReference type="Proteomes" id="UP000030750">
    <property type="component" value="Unassembled WGS sequence"/>
</dbReference>
<keyword evidence="3" id="KW-0560">Oxidoreductase</keyword>
<dbReference type="SUPFAM" id="SSF51430">
    <property type="entry name" value="NAD(P)-linked oxidoreductase"/>
    <property type="match status" value="1"/>
</dbReference>
<dbReference type="EMBL" id="HG711418">
    <property type="protein sequence ID" value="CDJ49000.1"/>
    <property type="molecule type" value="Genomic_DNA"/>
</dbReference>
<evidence type="ECO:0000256" key="2">
    <source>
        <dbReference type="ARBA" id="ARBA00022857"/>
    </source>
</evidence>
<dbReference type="PANTHER" id="PTHR43827:SF3">
    <property type="entry name" value="NADP-DEPENDENT OXIDOREDUCTASE DOMAIN-CONTAINING PROTEIN"/>
    <property type="match status" value="1"/>
</dbReference>
<dbReference type="FunFam" id="3.20.20.100:FF:000002">
    <property type="entry name" value="2,5-diketo-D-gluconic acid reductase A"/>
    <property type="match status" value="1"/>
</dbReference>
<evidence type="ECO:0000313" key="8">
    <source>
        <dbReference type="EMBL" id="CDJ49000.1"/>
    </source>
</evidence>
<reference evidence="8" key="2">
    <citation type="submission" date="2013-10" db="EMBL/GenBank/DDBJ databases">
        <authorList>
            <person name="Aslett M."/>
        </authorList>
    </citation>
    <scope>NUCLEOTIDE SEQUENCE [LARGE SCALE GENOMIC DNA]</scope>
    <source>
        <strain evidence="8">Houghton</strain>
    </source>
</reference>
<keyword evidence="2" id="KW-0521">NADP</keyword>
<dbReference type="PIRSF" id="PIRSF000097">
    <property type="entry name" value="AKR"/>
    <property type="match status" value="1"/>
</dbReference>
<gene>
    <name evidence="8" type="ORF">EBH_0023410</name>
</gene>
<name>U6LMI2_9EIME</name>
<organism evidence="8 9">
    <name type="scientific">Eimeria brunetti</name>
    <dbReference type="NCBI Taxonomy" id="51314"/>
    <lineage>
        <taxon>Eukaryota</taxon>
        <taxon>Sar</taxon>
        <taxon>Alveolata</taxon>
        <taxon>Apicomplexa</taxon>
        <taxon>Conoidasida</taxon>
        <taxon>Coccidia</taxon>
        <taxon>Eucoccidiorida</taxon>
        <taxon>Eimeriorina</taxon>
        <taxon>Eimeriidae</taxon>
        <taxon>Eimeria</taxon>
    </lineage>
</organism>
<dbReference type="VEuPathDB" id="ToxoDB:EBH_0023410"/>
<dbReference type="GO" id="GO:0016616">
    <property type="term" value="F:oxidoreductase activity, acting on the CH-OH group of donors, NAD or NADP as acceptor"/>
    <property type="evidence" value="ECO:0007669"/>
    <property type="project" value="UniProtKB-ARBA"/>
</dbReference>
<accession>U6LMI2</accession>
<feature type="binding site" evidence="5">
    <location>
        <position position="119"/>
    </location>
    <ligand>
        <name>substrate</name>
    </ligand>
</feature>
<dbReference type="InterPro" id="IPR018170">
    <property type="entry name" value="Aldo/ket_reductase_CS"/>
</dbReference>
<dbReference type="PROSITE" id="PS00062">
    <property type="entry name" value="ALDOKETO_REDUCTASE_2"/>
    <property type="match status" value="1"/>
</dbReference>
<dbReference type="OrthoDB" id="416253at2759"/>
<dbReference type="PANTHER" id="PTHR43827">
    <property type="entry name" value="2,5-DIKETO-D-GLUCONIC ACID REDUCTASE"/>
    <property type="match status" value="1"/>
</dbReference>
<sequence>MACPSLAGVDLLAAAKCRTLHNGVQMPVIGLGTWRLRGDRLRSGVFGALNERYGLIDSAAVYGNEEEIKQLLKEAGNPRVFLTSKLQPGDAQGTEAVVKAFEQTIERLGVQQLDLYLIHWPGSGGVEANDQLNRRRRIESWRALEQLYEQKKVRAIGVSNFMVPHLEQLMEDGAKIRPMVNQIEWHPMCWVPDLIPYAEKHNIVLQAYSSLGSGETRLLDHDVVKQIAKEINQPPSVVLLRWPLQQGLLVIPCSTSQEHLKENLAALDVQLSEDQMKRLCAIRDTVKHRFCWDPNTIA</sequence>
<feature type="active site" description="Proton donor" evidence="4">
    <location>
        <position position="62"/>
    </location>
</feature>
<proteinExistence type="inferred from homology"/>
<evidence type="ECO:0000256" key="5">
    <source>
        <dbReference type="PIRSR" id="PIRSR000097-2"/>
    </source>
</evidence>
<keyword evidence="9" id="KW-1185">Reference proteome</keyword>
<evidence type="ECO:0000259" key="7">
    <source>
        <dbReference type="Pfam" id="PF00248"/>
    </source>
</evidence>
<dbReference type="Gene3D" id="3.20.20.100">
    <property type="entry name" value="NADP-dependent oxidoreductase domain"/>
    <property type="match status" value="1"/>
</dbReference>
<dbReference type="InterPro" id="IPR023210">
    <property type="entry name" value="NADP_OxRdtase_dom"/>
</dbReference>
<protein>
    <submittedName>
        <fullName evidence="8">Aldo/keto reductase family oxidoreductase, putative</fullName>
    </submittedName>
</protein>
<evidence type="ECO:0000256" key="1">
    <source>
        <dbReference type="ARBA" id="ARBA00007905"/>
    </source>
</evidence>
<evidence type="ECO:0000256" key="6">
    <source>
        <dbReference type="PIRSR" id="PIRSR000097-3"/>
    </source>
</evidence>
<reference evidence="8" key="1">
    <citation type="submission" date="2013-10" db="EMBL/GenBank/DDBJ databases">
        <title>Genomic analysis of the causative agents of coccidiosis in chickens.</title>
        <authorList>
            <person name="Reid A.J."/>
            <person name="Blake D."/>
            <person name="Billington K."/>
            <person name="Browne H."/>
            <person name="Dunn M."/>
            <person name="Hung S."/>
            <person name="Kawahara F."/>
            <person name="Miranda-Saavedra D."/>
            <person name="Mourier T."/>
            <person name="Nagra H."/>
            <person name="Otto T.D."/>
            <person name="Rawlings N."/>
            <person name="Sanchez A."/>
            <person name="Sanders M."/>
            <person name="Subramaniam C."/>
            <person name="Tay Y."/>
            <person name="Dear P."/>
            <person name="Doerig C."/>
            <person name="Gruber A."/>
            <person name="Parkinson J."/>
            <person name="Shirley M."/>
            <person name="Wan K.L."/>
            <person name="Berriman M."/>
            <person name="Tomley F."/>
            <person name="Pain A."/>
        </authorList>
    </citation>
    <scope>NUCLEOTIDE SEQUENCE [LARGE SCALE GENOMIC DNA]</scope>
    <source>
        <strain evidence="8">Houghton</strain>
    </source>
</reference>
<dbReference type="Pfam" id="PF00248">
    <property type="entry name" value="Aldo_ket_red"/>
    <property type="match status" value="1"/>
</dbReference>
<dbReference type="InterPro" id="IPR036812">
    <property type="entry name" value="NAD(P)_OxRdtase_dom_sf"/>
</dbReference>